<dbReference type="EMBL" id="JAESWA010000015">
    <property type="protein sequence ID" value="MBL4930732.1"/>
    <property type="molecule type" value="Genomic_DNA"/>
</dbReference>
<protein>
    <submittedName>
        <fullName evidence="2">HD-GYP domain-containing protein</fullName>
    </submittedName>
</protein>
<evidence type="ECO:0000259" key="1">
    <source>
        <dbReference type="PROSITE" id="PS51832"/>
    </source>
</evidence>
<sequence length="354" mass="40470">MEAAKKSFLVEDLKPGMIAAKEIRAEGKVLIAKGFPITEAVLHRLKEKYILTKIEVYSEDDAVLMNTTLEKQKTVKQIDEEFNRFSENIKYIFNNVFNVKISGIDEVRKFAKEIQDELDSTSAIIKNIVLYGSGDDAIYRHCVNVAALSCILGNWLELSDKDNNLLTYSAILHDFGKTKLKEDVLYKVDPLTTKEFSEIKNHTVLAYNSIRSVPYLDSSVSLGVLMHHERMDGSGYPFGIRDEQIHDFAKIIAIADVFDAINSDRVHKKKRRPFEALEIIKEESKGKLHYEFCNVFLSNIVNYYTGEKVLLSNGEECKIIQIDINDIARPLLFSKDGFLDLKKEKDIYIEKLLV</sequence>
<organism evidence="2 3">
    <name type="scientific">Clostridium paridis</name>
    <dbReference type="NCBI Taxonomy" id="2803863"/>
    <lineage>
        <taxon>Bacteria</taxon>
        <taxon>Bacillati</taxon>
        <taxon>Bacillota</taxon>
        <taxon>Clostridia</taxon>
        <taxon>Eubacteriales</taxon>
        <taxon>Clostridiaceae</taxon>
        <taxon>Clostridium</taxon>
    </lineage>
</organism>
<dbReference type="AlphaFoldDB" id="A0A937K2K3"/>
<gene>
    <name evidence="2" type="ORF">JK634_02860</name>
</gene>
<evidence type="ECO:0000313" key="2">
    <source>
        <dbReference type="EMBL" id="MBL4930732.1"/>
    </source>
</evidence>
<dbReference type="InterPro" id="IPR037522">
    <property type="entry name" value="HD_GYP_dom"/>
</dbReference>
<dbReference type="SUPFAM" id="SSF109604">
    <property type="entry name" value="HD-domain/PDEase-like"/>
    <property type="match status" value="1"/>
</dbReference>
<reference evidence="2" key="1">
    <citation type="submission" date="2021-01" db="EMBL/GenBank/DDBJ databases">
        <title>Genome public.</title>
        <authorList>
            <person name="Liu C."/>
            <person name="Sun Q."/>
        </authorList>
    </citation>
    <scope>NUCLEOTIDE SEQUENCE</scope>
    <source>
        <strain evidence="2">YIM B02565</strain>
    </source>
</reference>
<dbReference type="CDD" id="cd00077">
    <property type="entry name" value="HDc"/>
    <property type="match status" value="1"/>
</dbReference>
<dbReference type="RefSeq" id="WP_202766115.1">
    <property type="nucleotide sequence ID" value="NZ_JAESWA010000015.1"/>
</dbReference>
<comment type="caution">
    <text evidence="2">The sequence shown here is derived from an EMBL/GenBank/DDBJ whole genome shotgun (WGS) entry which is preliminary data.</text>
</comment>
<dbReference type="PROSITE" id="PS51832">
    <property type="entry name" value="HD_GYP"/>
    <property type="match status" value="1"/>
</dbReference>
<evidence type="ECO:0000313" key="3">
    <source>
        <dbReference type="Proteomes" id="UP000623681"/>
    </source>
</evidence>
<dbReference type="Gene3D" id="1.10.3210.10">
    <property type="entry name" value="Hypothetical protein af1432"/>
    <property type="match status" value="1"/>
</dbReference>
<keyword evidence="3" id="KW-1185">Reference proteome</keyword>
<accession>A0A937K2K3</accession>
<dbReference type="SMART" id="SM00471">
    <property type="entry name" value="HDc"/>
    <property type="match status" value="1"/>
</dbReference>
<feature type="domain" description="HD-GYP" evidence="1">
    <location>
        <begin position="116"/>
        <end position="312"/>
    </location>
</feature>
<dbReference type="Proteomes" id="UP000623681">
    <property type="component" value="Unassembled WGS sequence"/>
</dbReference>
<dbReference type="PANTHER" id="PTHR43155">
    <property type="entry name" value="CYCLIC DI-GMP PHOSPHODIESTERASE PA4108-RELATED"/>
    <property type="match status" value="1"/>
</dbReference>
<proteinExistence type="predicted"/>
<dbReference type="PANTHER" id="PTHR43155:SF2">
    <property type="entry name" value="CYCLIC DI-GMP PHOSPHODIESTERASE PA4108"/>
    <property type="match status" value="1"/>
</dbReference>
<dbReference type="Pfam" id="PF13487">
    <property type="entry name" value="HD_5"/>
    <property type="match status" value="1"/>
</dbReference>
<name>A0A937K2K3_9CLOT</name>
<dbReference type="InterPro" id="IPR003607">
    <property type="entry name" value="HD/PDEase_dom"/>
</dbReference>